<dbReference type="PANTHER" id="PTHR31981">
    <property type="entry name" value="GLYCOSYLATED LYSOSOMAL MEMBRANE PROTEIN"/>
    <property type="match status" value="1"/>
</dbReference>
<comment type="similarity">
    <text evidence="1">Belongs to the GLMP family.</text>
</comment>
<keyword evidence="5 12" id="KW-0472">Membrane</keyword>
<evidence type="ECO:0000256" key="4">
    <source>
        <dbReference type="ARBA" id="ARBA00022989"/>
    </source>
</evidence>
<feature type="region of interest" description="Disordered" evidence="11">
    <location>
        <begin position="285"/>
        <end position="371"/>
    </location>
</feature>
<feature type="transmembrane region" description="Helical" evidence="12">
    <location>
        <begin position="486"/>
        <end position="511"/>
    </location>
</feature>
<dbReference type="AlphaFoldDB" id="A0A8J4XQN2"/>
<feature type="compositionally biased region" description="Basic and acidic residues" evidence="11">
    <location>
        <begin position="351"/>
        <end position="367"/>
    </location>
</feature>
<sequence length="521" mass="57480">MPAATRSLLTVPEINPGCEHCVGPTVVVTAGVAANNTLHHLWGTKGALSFLVVAGTGGPDVTVDWEALHNNTPGSITFQKDPSHAFGFVIPSLVLYNDLKDNGAFQGQNESLRVPMADFQWSARVLPGSPHQVAVEMETTHFQGMPLPNHTRILMKVSAYGQDGRSTVLPHLLRTPDSAQLDLILDNLNLNLTQETQEWNKKRWGMDVVMFSSENKAKEEDEDDFGIKFHTQKSLDDEHTPGVFNVKEEPLYVTRAHDTQEMREGGAGLEDTDMRSQEEDVMWTTNYGNQGNYGRNWNRGRRVKGMVDQGNSGDSDMKEYEKYKETNETESQPQQSQEYESEDDDDTNGEDNGKEVTARVDEPERKTTAPKCQRFHSHHVVLCSQLLTLNVATCDLPTLLAAAGVHPSRQHAVIRLTCAFLRKTDSLKASLAYAVLGKNLTLPGAAVASVISFGQPKDGFYQSENYTTWTVAMGEGAAPLESFSTLIVVVISLGVVLPAAMLLVGCVVLAVRRYRRHADEE</sequence>
<dbReference type="Pfam" id="PF15065">
    <property type="entry name" value="NCU-G1"/>
    <property type="match status" value="2"/>
</dbReference>
<feature type="compositionally biased region" description="Low complexity" evidence="11">
    <location>
        <begin position="285"/>
        <end position="297"/>
    </location>
</feature>
<feature type="compositionally biased region" description="Basic and acidic residues" evidence="11">
    <location>
        <begin position="315"/>
        <end position="327"/>
    </location>
</feature>
<comment type="subcellular location">
    <subcellularLocation>
        <location evidence="9">Lysosome membrane</location>
        <topology evidence="9">Single-pass type I membrane protein</topology>
        <orientation evidence="9">Lumenal side</orientation>
    </subcellularLocation>
</comment>
<dbReference type="EMBL" id="JACEEZ010022251">
    <property type="protein sequence ID" value="KAG0712626.1"/>
    <property type="molecule type" value="Genomic_DNA"/>
</dbReference>
<keyword evidence="6" id="KW-0325">Glycoprotein</keyword>
<evidence type="ECO:0000256" key="5">
    <source>
        <dbReference type="ARBA" id="ARBA00023136"/>
    </source>
</evidence>
<keyword evidence="2 12" id="KW-0812">Transmembrane</keyword>
<evidence type="ECO:0000313" key="13">
    <source>
        <dbReference type="EMBL" id="KAG0712626.1"/>
    </source>
</evidence>
<evidence type="ECO:0000256" key="12">
    <source>
        <dbReference type="SAM" id="Phobius"/>
    </source>
</evidence>
<name>A0A8J4XQN2_CHIOP</name>
<dbReference type="Proteomes" id="UP000770661">
    <property type="component" value="Unassembled WGS sequence"/>
</dbReference>
<evidence type="ECO:0000256" key="6">
    <source>
        <dbReference type="ARBA" id="ARBA00023180"/>
    </source>
</evidence>
<feature type="compositionally biased region" description="Low complexity" evidence="11">
    <location>
        <begin position="329"/>
        <end position="338"/>
    </location>
</feature>
<keyword evidence="7" id="KW-0458">Lysosome</keyword>
<keyword evidence="14" id="KW-1185">Reference proteome</keyword>
<evidence type="ECO:0000256" key="11">
    <source>
        <dbReference type="SAM" id="MobiDB-lite"/>
    </source>
</evidence>
<dbReference type="InterPro" id="IPR029382">
    <property type="entry name" value="NCU-G1"/>
</dbReference>
<evidence type="ECO:0000256" key="3">
    <source>
        <dbReference type="ARBA" id="ARBA00022729"/>
    </source>
</evidence>
<feature type="compositionally biased region" description="Acidic residues" evidence="11">
    <location>
        <begin position="339"/>
        <end position="349"/>
    </location>
</feature>
<evidence type="ECO:0000256" key="8">
    <source>
        <dbReference type="ARBA" id="ARBA00024176"/>
    </source>
</evidence>
<gene>
    <name evidence="13" type="primary">glmp</name>
    <name evidence="13" type="ORF">GWK47_018035</name>
</gene>
<evidence type="ECO:0000256" key="2">
    <source>
        <dbReference type="ARBA" id="ARBA00022692"/>
    </source>
</evidence>
<dbReference type="OrthoDB" id="6264340at2759"/>
<accession>A0A8J4XQN2</accession>
<evidence type="ECO:0000256" key="1">
    <source>
        <dbReference type="ARBA" id="ARBA00010599"/>
    </source>
</evidence>
<evidence type="ECO:0000256" key="9">
    <source>
        <dbReference type="ARBA" id="ARBA00024189"/>
    </source>
</evidence>
<evidence type="ECO:0000256" key="7">
    <source>
        <dbReference type="ARBA" id="ARBA00023228"/>
    </source>
</evidence>
<dbReference type="GO" id="GO:0005765">
    <property type="term" value="C:lysosomal membrane"/>
    <property type="evidence" value="ECO:0007669"/>
    <property type="project" value="UniProtKB-SubCell"/>
</dbReference>
<reference evidence="13" key="1">
    <citation type="submission" date="2020-07" db="EMBL/GenBank/DDBJ databases">
        <title>The High-quality genome of the commercially important snow crab, Chionoecetes opilio.</title>
        <authorList>
            <person name="Jeong J.-H."/>
            <person name="Ryu S."/>
        </authorList>
    </citation>
    <scope>NUCLEOTIDE SEQUENCE</scope>
    <source>
        <strain evidence="13">MADBK_172401_WGS</strain>
        <tissue evidence="13">Digestive gland</tissue>
    </source>
</reference>
<evidence type="ECO:0000256" key="10">
    <source>
        <dbReference type="ARBA" id="ARBA00044960"/>
    </source>
</evidence>
<organism evidence="13 14">
    <name type="scientific">Chionoecetes opilio</name>
    <name type="common">Atlantic snow crab</name>
    <name type="synonym">Cancer opilio</name>
    <dbReference type="NCBI Taxonomy" id="41210"/>
    <lineage>
        <taxon>Eukaryota</taxon>
        <taxon>Metazoa</taxon>
        <taxon>Ecdysozoa</taxon>
        <taxon>Arthropoda</taxon>
        <taxon>Crustacea</taxon>
        <taxon>Multicrustacea</taxon>
        <taxon>Malacostraca</taxon>
        <taxon>Eumalacostraca</taxon>
        <taxon>Eucarida</taxon>
        <taxon>Decapoda</taxon>
        <taxon>Pleocyemata</taxon>
        <taxon>Brachyura</taxon>
        <taxon>Eubrachyura</taxon>
        <taxon>Majoidea</taxon>
        <taxon>Majidae</taxon>
        <taxon>Chionoecetes</taxon>
    </lineage>
</organism>
<proteinExistence type="inferred from homology"/>
<protein>
    <submittedName>
        <fullName evidence="13">Glycosylated lysosomal membrane protein</fullName>
    </submittedName>
</protein>
<dbReference type="PANTHER" id="PTHR31981:SF1">
    <property type="entry name" value="GLYCOSYLATED LYSOSOMAL MEMBRANE PROTEIN"/>
    <property type="match status" value="1"/>
</dbReference>
<comment type="caution">
    <text evidence="13">The sequence shown here is derived from an EMBL/GenBank/DDBJ whole genome shotgun (WGS) entry which is preliminary data.</text>
</comment>
<comment type="function">
    <text evidence="8">Required to protect lysosomal transporter MFSD1 from lysosomal proteolysis and for MFSD1 lysosomal localization.</text>
</comment>
<keyword evidence="4 12" id="KW-1133">Transmembrane helix</keyword>
<comment type="subunit">
    <text evidence="10">Interacts (via lumenal domain) with lysosomal protein MFSD1; the interaction starts while both proteins are still in the endoplasmic reticulum and is required for stabilization of MFSD1 in lysosomes but has no direct effect on its targeting to lysosomes or transporter activity.</text>
</comment>
<evidence type="ECO:0000313" key="14">
    <source>
        <dbReference type="Proteomes" id="UP000770661"/>
    </source>
</evidence>
<keyword evidence="3" id="KW-0732">Signal</keyword>